<dbReference type="PANTHER" id="PTHR11315">
    <property type="entry name" value="PROTEASE FAMILY C26 GAMMA-GLUTAMYL HYDROLASE"/>
    <property type="match status" value="1"/>
</dbReference>
<dbReference type="OrthoDB" id="64220at2759"/>
<evidence type="ECO:0000256" key="2">
    <source>
        <dbReference type="ARBA" id="ARBA00011083"/>
    </source>
</evidence>
<dbReference type="InterPro" id="IPR015527">
    <property type="entry name" value="Pept_C26_g-glut_hydrolase"/>
</dbReference>
<evidence type="ECO:0000256" key="5">
    <source>
        <dbReference type="ARBA" id="ARBA00022801"/>
    </source>
</evidence>
<keyword evidence="9" id="KW-0808">Transferase</keyword>
<sequence length="312" mass="35294">MRYVTPVICFAAYVVCCTATDRPIIGIVAQGLDSRTFNLNGTSTYIAASYVKYIEASGGRVVPIFVNQTNDYYKKLFNSINGVLLPGGGADLNKSGYLKAAKIIFDLAIEANNHGTHFPLWGTCLGFEALSRLAIDKLVLRLCQGHDLALPLNFTRGFRRSRMFNGLPRSLEKALRTQPITYNSHGKCLTPQNFTTYGLDHFFRLISTNVDENGVAFISSMEAYSYPFYGVQFHPEKTNFEWTQRKDYIHIPHTEDAVRVSQYLANFFLEEARKNNHSFASAQEELNALIYNYPVTFTQNKTPFAQMYIFTS</sequence>
<proteinExistence type="inferred from homology"/>
<dbReference type="InterPro" id="IPR011697">
    <property type="entry name" value="Peptidase_C26"/>
</dbReference>
<dbReference type="PANTHER" id="PTHR11315:SF0">
    <property type="entry name" value="FOLATE GAMMA-GLUTAMYL HYDROLASE"/>
    <property type="match status" value="1"/>
</dbReference>
<dbReference type="GO" id="GO:0005576">
    <property type="term" value="C:extracellular region"/>
    <property type="evidence" value="ECO:0007669"/>
    <property type="project" value="UniProtKB-SubCell"/>
</dbReference>
<evidence type="ECO:0000256" key="4">
    <source>
        <dbReference type="ARBA" id="ARBA00022729"/>
    </source>
</evidence>
<dbReference type="FunFam" id="3.40.50.880:FF:000024">
    <property type="entry name" value="Folate gamma-glutamyl hydrolase"/>
    <property type="match status" value="1"/>
</dbReference>
<keyword evidence="3" id="KW-0964">Secreted</keyword>
<feature type="chain" id="PRO_5026854317" description="folate gamma-glutamyl hydrolase" evidence="8">
    <location>
        <begin position="20"/>
        <end position="312"/>
    </location>
</feature>
<feature type="active site" evidence="7">
    <location>
        <position position="234"/>
    </location>
</feature>
<evidence type="ECO:0000256" key="1">
    <source>
        <dbReference type="ARBA" id="ARBA00004239"/>
    </source>
</evidence>
<comment type="catalytic activity">
    <reaction evidence="7">
        <text>(6S)-5,6,7,8-tetrahydrofolyl-(gamma-L-Glu)(n) + (n-1) H2O = (6S)-5,6,7,8-tetrahydrofolate + (n-1) L-glutamate</text>
        <dbReference type="Rhea" id="RHEA:56784"/>
        <dbReference type="Rhea" id="RHEA-COMP:14738"/>
        <dbReference type="ChEBI" id="CHEBI:15377"/>
        <dbReference type="ChEBI" id="CHEBI:29985"/>
        <dbReference type="ChEBI" id="CHEBI:57453"/>
        <dbReference type="ChEBI" id="CHEBI:141005"/>
        <dbReference type="EC" id="3.4.19.9"/>
    </reaction>
</comment>
<dbReference type="GO" id="GO:0005773">
    <property type="term" value="C:vacuole"/>
    <property type="evidence" value="ECO:0007669"/>
    <property type="project" value="TreeGrafter"/>
</dbReference>
<comment type="similarity">
    <text evidence="2">Belongs to the peptidase C26 family.</text>
</comment>
<accession>A0A6M2CID8</accession>
<evidence type="ECO:0000313" key="9">
    <source>
        <dbReference type="EMBL" id="NOV33365.1"/>
    </source>
</evidence>
<dbReference type="PROSITE" id="PS51275">
    <property type="entry name" value="PEPTIDASE_C26_GGH"/>
    <property type="match status" value="1"/>
</dbReference>
<keyword evidence="5 7" id="KW-0378">Hydrolase</keyword>
<dbReference type="Gene3D" id="3.40.50.880">
    <property type="match status" value="1"/>
</dbReference>
<name>A0A6M2CID8_RHIMP</name>
<organism evidence="9">
    <name type="scientific">Rhipicephalus microplus</name>
    <name type="common">Cattle tick</name>
    <name type="synonym">Boophilus microplus</name>
    <dbReference type="NCBI Taxonomy" id="6941"/>
    <lineage>
        <taxon>Eukaryota</taxon>
        <taxon>Metazoa</taxon>
        <taxon>Ecdysozoa</taxon>
        <taxon>Arthropoda</taxon>
        <taxon>Chelicerata</taxon>
        <taxon>Arachnida</taxon>
        <taxon>Acari</taxon>
        <taxon>Parasitiformes</taxon>
        <taxon>Ixodida</taxon>
        <taxon>Ixodoidea</taxon>
        <taxon>Ixodidae</taxon>
        <taxon>Rhipicephalinae</taxon>
        <taxon>Rhipicephalus</taxon>
        <taxon>Boophilus</taxon>
    </lineage>
</organism>
<feature type="signal peptide" evidence="8">
    <location>
        <begin position="1"/>
        <end position="19"/>
    </location>
</feature>
<dbReference type="EMBL" id="GHWJ01000628">
    <property type="protein sequence ID" value="NOV33365.1"/>
    <property type="molecule type" value="Transcribed_RNA"/>
</dbReference>
<dbReference type="GO" id="GO:0034722">
    <property type="term" value="F:gamma-glutamyl-peptidase activity"/>
    <property type="evidence" value="ECO:0007669"/>
    <property type="project" value="UniProtKB-UniRule"/>
</dbReference>
<dbReference type="SUPFAM" id="SSF52317">
    <property type="entry name" value="Class I glutamine amidotransferase-like"/>
    <property type="match status" value="1"/>
</dbReference>
<evidence type="ECO:0000256" key="3">
    <source>
        <dbReference type="ARBA" id="ARBA00022525"/>
    </source>
</evidence>
<dbReference type="InterPro" id="IPR029062">
    <property type="entry name" value="Class_I_gatase-like"/>
</dbReference>
<reference evidence="9" key="1">
    <citation type="submission" date="2019-09" db="EMBL/GenBank/DDBJ databases">
        <title>Organ-specific transcriptomic study of the physiology of the cattle tick, Rhipicephalus microplus.</title>
        <authorList>
            <person name="Tirloni L."/>
            <person name="Braz G."/>
            <person name="Gandara A.C.P."/>
            <person name="Sabadin G.A."/>
            <person name="da Silva R.M."/>
            <person name="Guizzo M.G."/>
            <person name="Machado J.A."/>
            <person name="Costa E.P."/>
            <person name="Gomes H.F."/>
            <person name="Moraes J."/>
            <person name="Mota M.B.S."/>
            <person name="Mesquita R.D."/>
            <person name="Alvarenga P.H."/>
            <person name="Alves F."/>
            <person name="Seixas A."/>
            <person name="da Fonseca R.N."/>
            <person name="Fogaca A."/>
            <person name="Logullo C."/>
            <person name="Tanaka A."/>
            <person name="Daffre S."/>
            <person name="Termignoni C."/>
            <person name="Vaz I.S.Jr."/>
            <person name="Oliveira P.L."/>
            <person name="Ribeiro J.M."/>
        </authorList>
    </citation>
    <scope>NUCLEOTIDE SEQUENCE</scope>
    <source>
        <strain evidence="9">Porto Alegre</strain>
    </source>
</reference>
<evidence type="ECO:0000256" key="8">
    <source>
        <dbReference type="SAM" id="SignalP"/>
    </source>
</evidence>
<dbReference type="AlphaFoldDB" id="A0A6M2CID8"/>
<feature type="active site" description="Proton donor" evidence="6">
    <location>
        <position position="234"/>
    </location>
</feature>
<keyword evidence="9" id="KW-0315">Glutamine amidotransferase</keyword>
<feature type="active site" description="Nucleophile" evidence="6 7">
    <location>
        <position position="124"/>
    </location>
</feature>
<comment type="subcellular location">
    <subcellularLocation>
        <location evidence="1">Secreted</location>
        <location evidence="1">Extracellular space</location>
    </subcellularLocation>
</comment>
<keyword evidence="4 8" id="KW-0732">Signal</keyword>
<dbReference type="EC" id="3.4.19.9" evidence="7"/>
<dbReference type="GO" id="GO:0046900">
    <property type="term" value="P:tetrahydrofolylpolyglutamate metabolic process"/>
    <property type="evidence" value="ECO:0007669"/>
    <property type="project" value="TreeGrafter"/>
</dbReference>
<dbReference type="GO" id="GO:0016740">
    <property type="term" value="F:transferase activity"/>
    <property type="evidence" value="ECO:0007669"/>
    <property type="project" value="UniProtKB-KW"/>
</dbReference>
<protein>
    <recommendedName>
        <fullName evidence="7">folate gamma-glutamyl hydrolase</fullName>
        <ecNumber evidence="7">3.4.19.9</ecNumber>
    </recommendedName>
</protein>
<evidence type="ECO:0000256" key="7">
    <source>
        <dbReference type="PROSITE-ProRule" id="PRU00607"/>
    </source>
</evidence>
<evidence type="ECO:0000256" key="6">
    <source>
        <dbReference type="PIRSR" id="PIRSR615527-1"/>
    </source>
</evidence>
<dbReference type="Pfam" id="PF07722">
    <property type="entry name" value="Peptidase_C26"/>
    <property type="match status" value="1"/>
</dbReference>
<dbReference type="PROSITE" id="PS51273">
    <property type="entry name" value="GATASE_TYPE_1"/>
    <property type="match status" value="1"/>
</dbReference>
<dbReference type="VEuPathDB" id="VectorBase:LOC119179292"/>